<dbReference type="PANTHER" id="PTHR46890">
    <property type="entry name" value="NON-LTR RETROLELEMENT REVERSE TRANSCRIPTASE-LIKE PROTEIN-RELATED"/>
    <property type="match status" value="1"/>
</dbReference>
<evidence type="ECO:0000313" key="1">
    <source>
        <dbReference type="EMBL" id="GAA0180019.1"/>
    </source>
</evidence>
<gene>
    <name evidence="1" type="ORF">LIER_42236</name>
</gene>
<dbReference type="EMBL" id="BAABME010028536">
    <property type="protein sequence ID" value="GAA0180019.1"/>
    <property type="molecule type" value="Genomic_DNA"/>
</dbReference>
<reference evidence="1 2" key="1">
    <citation type="submission" date="2024-01" db="EMBL/GenBank/DDBJ databases">
        <title>The complete chloroplast genome sequence of Lithospermum erythrorhizon: insights into the phylogenetic relationship among Boraginaceae species and the maternal lineages of purple gromwells.</title>
        <authorList>
            <person name="Okada T."/>
            <person name="Watanabe K."/>
        </authorList>
    </citation>
    <scope>NUCLEOTIDE SEQUENCE [LARGE SCALE GENOMIC DNA]</scope>
</reference>
<evidence type="ECO:0000313" key="2">
    <source>
        <dbReference type="Proteomes" id="UP001454036"/>
    </source>
</evidence>
<keyword evidence="2" id="KW-1185">Reference proteome</keyword>
<dbReference type="AlphaFoldDB" id="A0AAV3RMD4"/>
<dbReference type="Proteomes" id="UP001454036">
    <property type="component" value="Unassembled WGS sequence"/>
</dbReference>
<protein>
    <recommendedName>
        <fullName evidence="3">Reverse transcriptase domain-containing protein</fullName>
    </recommendedName>
</protein>
<evidence type="ECO:0008006" key="3">
    <source>
        <dbReference type="Google" id="ProtNLM"/>
    </source>
</evidence>
<accession>A0AAV3RMD4</accession>
<sequence>MKGNKAPGPDGMPALFYQHYWDTVGSDVGNMVLNCVNEGIFLKNLNFTLIMLIPKMASPVNMSQFHPIALCNTSAKLISKVLTERLKHILPSIILESQSAFVLRGASRTIF</sequence>
<dbReference type="InterPro" id="IPR052343">
    <property type="entry name" value="Retrotransposon-Effector_Assoc"/>
</dbReference>
<dbReference type="PANTHER" id="PTHR46890:SF48">
    <property type="entry name" value="RNA-DIRECTED DNA POLYMERASE"/>
    <property type="match status" value="1"/>
</dbReference>
<comment type="caution">
    <text evidence="1">The sequence shown here is derived from an EMBL/GenBank/DDBJ whole genome shotgun (WGS) entry which is preliminary data.</text>
</comment>
<organism evidence="1 2">
    <name type="scientific">Lithospermum erythrorhizon</name>
    <name type="common">Purple gromwell</name>
    <name type="synonym">Lithospermum officinale var. erythrorhizon</name>
    <dbReference type="NCBI Taxonomy" id="34254"/>
    <lineage>
        <taxon>Eukaryota</taxon>
        <taxon>Viridiplantae</taxon>
        <taxon>Streptophyta</taxon>
        <taxon>Embryophyta</taxon>
        <taxon>Tracheophyta</taxon>
        <taxon>Spermatophyta</taxon>
        <taxon>Magnoliopsida</taxon>
        <taxon>eudicotyledons</taxon>
        <taxon>Gunneridae</taxon>
        <taxon>Pentapetalae</taxon>
        <taxon>asterids</taxon>
        <taxon>lamiids</taxon>
        <taxon>Boraginales</taxon>
        <taxon>Boraginaceae</taxon>
        <taxon>Boraginoideae</taxon>
        <taxon>Lithospermeae</taxon>
        <taxon>Lithospermum</taxon>
    </lineage>
</organism>
<proteinExistence type="predicted"/>
<name>A0AAV3RMD4_LITER</name>